<evidence type="ECO:0000313" key="5">
    <source>
        <dbReference type="EMBL" id="SFE38150.1"/>
    </source>
</evidence>
<evidence type="ECO:0000256" key="1">
    <source>
        <dbReference type="ARBA" id="ARBA00022679"/>
    </source>
</evidence>
<keyword evidence="2" id="KW-0677">Repeat</keyword>
<dbReference type="GO" id="GO:0004792">
    <property type="term" value="F:thiosulfate-cyanide sulfurtransferase activity"/>
    <property type="evidence" value="ECO:0007669"/>
    <property type="project" value="TreeGrafter"/>
</dbReference>
<dbReference type="AlphaFoldDB" id="A0A1I2A5V6"/>
<dbReference type="EMBL" id="FONX01000001">
    <property type="protein sequence ID" value="SFE38150.1"/>
    <property type="molecule type" value="Genomic_DNA"/>
</dbReference>
<dbReference type="Gene3D" id="3.40.250.10">
    <property type="entry name" value="Rhodanese-like domain"/>
    <property type="match status" value="2"/>
</dbReference>
<keyword evidence="5" id="KW-0670">Pyruvate</keyword>
<dbReference type="InterPro" id="IPR036873">
    <property type="entry name" value="Rhodanese-like_dom_sf"/>
</dbReference>
<dbReference type="Proteomes" id="UP000199119">
    <property type="component" value="Unassembled WGS sequence"/>
</dbReference>
<dbReference type="PANTHER" id="PTHR11364">
    <property type="entry name" value="THIOSULFATE SULFERTANSFERASE"/>
    <property type="match status" value="1"/>
</dbReference>
<name>A0A1I2A5V6_9BURK</name>
<keyword evidence="6" id="KW-1185">Reference proteome</keyword>
<evidence type="ECO:0000259" key="4">
    <source>
        <dbReference type="PROSITE" id="PS50206"/>
    </source>
</evidence>
<dbReference type="CDD" id="cd01448">
    <property type="entry name" value="TST_Repeat_1"/>
    <property type="match status" value="1"/>
</dbReference>
<evidence type="ECO:0000256" key="3">
    <source>
        <dbReference type="SAM" id="MobiDB-lite"/>
    </source>
</evidence>
<dbReference type="InterPro" id="IPR045078">
    <property type="entry name" value="TST/MPST-like"/>
</dbReference>
<dbReference type="InterPro" id="IPR001763">
    <property type="entry name" value="Rhodanese-like_dom"/>
</dbReference>
<dbReference type="Pfam" id="PF00581">
    <property type="entry name" value="Rhodanese"/>
    <property type="match status" value="2"/>
</dbReference>
<sequence>MPATYTTLISVPQLQALIDSGQPHMVFDCSFDLAQPALGGTQYLESHIPGAVRADLEHDLSAPHGAPGAHGTIVATEGDEPASGGRHPLPNRERFAVWLSSIGFSNDMQAVVYDRNGANYCGRLWWMLKWAGHDAVAVLDGGLQAWTAAGQPVASGEEPSHFQTNFRLNEPLRRLVTAQEVQNHLGQPGQTIVDARATPRYRGEVEPLDPVAGHIPGALNRPFGLNIGPDGHFKPAGQLRAEFDALLQGRPAGTVVHQCGSGVSAVPNLLAMEVAGLGPTALFAGSWSEWCSDPARPVERG</sequence>
<dbReference type="PANTHER" id="PTHR11364:SF27">
    <property type="entry name" value="SULFURTRANSFERASE"/>
    <property type="match status" value="1"/>
</dbReference>
<dbReference type="SMART" id="SM00450">
    <property type="entry name" value="RHOD"/>
    <property type="match status" value="2"/>
</dbReference>
<feature type="domain" description="Rhodanese" evidence="4">
    <location>
        <begin position="20"/>
        <end position="155"/>
    </location>
</feature>
<dbReference type="CDD" id="cd01449">
    <property type="entry name" value="TST_Repeat_2"/>
    <property type="match status" value="1"/>
</dbReference>
<dbReference type="STRING" id="1177982.SAMN04489711_101511"/>
<feature type="region of interest" description="Disordered" evidence="3">
    <location>
        <begin position="60"/>
        <end position="88"/>
    </location>
</feature>
<dbReference type="SUPFAM" id="SSF52821">
    <property type="entry name" value="Rhodanese/Cell cycle control phosphatase"/>
    <property type="match status" value="2"/>
</dbReference>
<evidence type="ECO:0000256" key="2">
    <source>
        <dbReference type="ARBA" id="ARBA00022737"/>
    </source>
</evidence>
<dbReference type="PROSITE" id="PS50206">
    <property type="entry name" value="RHODANESE_3"/>
    <property type="match status" value="2"/>
</dbReference>
<reference evidence="6" key="1">
    <citation type="submission" date="2016-10" db="EMBL/GenBank/DDBJ databases">
        <authorList>
            <person name="Varghese N."/>
            <person name="Submissions S."/>
        </authorList>
    </citation>
    <scope>NUCLEOTIDE SEQUENCE [LARGE SCALE GENOMIC DNA]</scope>
    <source>
        <strain evidence="6">DSM 27981</strain>
    </source>
</reference>
<protein>
    <submittedName>
        <fullName evidence="5">Thiosulfate/3-mercaptopyruvate sulfurtransferase</fullName>
    </submittedName>
</protein>
<evidence type="ECO:0000313" key="6">
    <source>
        <dbReference type="Proteomes" id="UP000199119"/>
    </source>
</evidence>
<proteinExistence type="predicted"/>
<feature type="domain" description="Rhodanese" evidence="4">
    <location>
        <begin position="186"/>
        <end position="299"/>
    </location>
</feature>
<keyword evidence="1 5" id="KW-0808">Transferase</keyword>
<gene>
    <name evidence="5" type="ORF">SAMN04489711_101511</name>
</gene>
<organism evidence="5 6">
    <name type="scientific">Paracidovorax wautersii</name>
    <dbReference type="NCBI Taxonomy" id="1177982"/>
    <lineage>
        <taxon>Bacteria</taxon>
        <taxon>Pseudomonadati</taxon>
        <taxon>Pseudomonadota</taxon>
        <taxon>Betaproteobacteria</taxon>
        <taxon>Burkholderiales</taxon>
        <taxon>Comamonadaceae</taxon>
        <taxon>Paracidovorax</taxon>
    </lineage>
</organism>
<dbReference type="OrthoDB" id="9781034at2"/>
<dbReference type="RefSeq" id="WP_092937230.1">
    <property type="nucleotide sequence ID" value="NZ_FONX01000001.1"/>
</dbReference>
<accession>A0A1I2A5V6</accession>